<keyword evidence="10 14" id="KW-0046">Antibiotic resistance</keyword>
<dbReference type="NCBIfam" id="NF001393">
    <property type="entry name" value="PRK00281.2-4"/>
    <property type="match status" value="1"/>
</dbReference>
<accession>A0A545TMG9</accession>
<sequence length="264" mass="28317">MGELQILVLALVQGITEFLPISSSGHLVLVPAVTGWEDQGLIMDVAVHVGTLGAVIAYFWRDLLDLIRGLPKIITDRGDPKARLVAYLALATLPVVLAGLFIIQHADNLRSVEVIGWTTLGFGVALFAADKLGKVTRKIDNMLYRDALVIGIAQALAIIPGTSRSGITMTAARVLGFNRSEAARFSMLLSIPVIVAAGTLLGMKLRSAGGVEIGAEIILATAFSFVSALLAIWWLMNWLSRANFTLLAAYRVLLGCGLLFWAYS</sequence>
<organism evidence="15 16">
    <name type="scientific">Denitrobaculum tricleocarpae</name>
    <dbReference type="NCBI Taxonomy" id="2591009"/>
    <lineage>
        <taxon>Bacteria</taxon>
        <taxon>Pseudomonadati</taxon>
        <taxon>Pseudomonadota</taxon>
        <taxon>Alphaproteobacteria</taxon>
        <taxon>Rhodospirillales</taxon>
        <taxon>Rhodospirillaceae</taxon>
        <taxon>Denitrobaculum</taxon>
    </lineage>
</organism>
<dbReference type="GO" id="GO:0008360">
    <property type="term" value="P:regulation of cell shape"/>
    <property type="evidence" value="ECO:0007669"/>
    <property type="project" value="UniProtKB-KW"/>
</dbReference>
<dbReference type="PANTHER" id="PTHR30622:SF4">
    <property type="entry name" value="UNDECAPRENYL-DIPHOSPHATASE"/>
    <property type="match status" value="1"/>
</dbReference>
<comment type="caution">
    <text evidence="15">The sequence shown here is derived from an EMBL/GenBank/DDBJ whole genome shotgun (WGS) entry which is preliminary data.</text>
</comment>
<gene>
    <name evidence="14" type="primary">uppP</name>
    <name evidence="15" type="ORF">FKG95_17815</name>
</gene>
<dbReference type="AlphaFoldDB" id="A0A545TMG9"/>
<dbReference type="InterPro" id="IPR003824">
    <property type="entry name" value="UppP"/>
</dbReference>
<dbReference type="GO" id="GO:0005886">
    <property type="term" value="C:plasma membrane"/>
    <property type="evidence" value="ECO:0007669"/>
    <property type="project" value="UniProtKB-SubCell"/>
</dbReference>
<evidence type="ECO:0000256" key="1">
    <source>
        <dbReference type="ARBA" id="ARBA00004651"/>
    </source>
</evidence>
<feature type="transmembrane region" description="Helical" evidence="14">
    <location>
        <begin position="82"/>
        <end position="102"/>
    </location>
</feature>
<keyword evidence="14" id="KW-0961">Cell wall biogenesis/degradation</keyword>
<dbReference type="GO" id="GO:0050380">
    <property type="term" value="F:undecaprenyl-diphosphatase activity"/>
    <property type="evidence" value="ECO:0007669"/>
    <property type="project" value="UniProtKB-UniRule"/>
</dbReference>
<comment type="similarity">
    <text evidence="2 14">Belongs to the UppP family.</text>
</comment>
<comment type="miscellaneous">
    <text evidence="14">Bacitracin is thought to be involved in the inhibition of peptidoglycan synthesis by sequestering undecaprenyl diphosphate, thereby reducing the pool of lipid carrier available.</text>
</comment>
<dbReference type="RefSeq" id="WP_142897756.1">
    <property type="nucleotide sequence ID" value="NZ_ML660057.1"/>
</dbReference>
<reference evidence="15 16" key="1">
    <citation type="submission" date="2019-06" db="EMBL/GenBank/DDBJ databases">
        <title>Whole genome sequence for Rhodospirillaceae sp. R148.</title>
        <authorList>
            <person name="Wang G."/>
        </authorList>
    </citation>
    <scope>NUCLEOTIDE SEQUENCE [LARGE SCALE GENOMIC DNA]</scope>
    <source>
        <strain evidence="15 16">R148</strain>
    </source>
</reference>
<evidence type="ECO:0000256" key="8">
    <source>
        <dbReference type="ARBA" id="ARBA00022989"/>
    </source>
</evidence>
<feature type="transmembrane region" description="Helical" evidence="14">
    <location>
        <begin position="114"/>
        <end position="130"/>
    </location>
</feature>
<dbReference type="EMBL" id="VHSH01000006">
    <property type="protein sequence ID" value="TQV78422.1"/>
    <property type="molecule type" value="Genomic_DNA"/>
</dbReference>
<dbReference type="PANTHER" id="PTHR30622">
    <property type="entry name" value="UNDECAPRENYL-DIPHOSPHATASE"/>
    <property type="match status" value="1"/>
</dbReference>
<comment type="catalytic activity">
    <reaction evidence="13 14">
        <text>di-trans,octa-cis-undecaprenyl diphosphate + H2O = di-trans,octa-cis-undecaprenyl phosphate + phosphate + H(+)</text>
        <dbReference type="Rhea" id="RHEA:28094"/>
        <dbReference type="ChEBI" id="CHEBI:15377"/>
        <dbReference type="ChEBI" id="CHEBI:15378"/>
        <dbReference type="ChEBI" id="CHEBI:43474"/>
        <dbReference type="ChEBI" id="CHEBI:58405"/>
        <dbReference type="ChEBI" id="CHEBI:60392"/>
        <dbReference type="EC" id="3.6.1.27"/>
    </reaction>
</comment>
<feature type="transmembrane region" description="Helical" evidence="14">
    <location>
        <begin position="40"/>
        <end position="61"/>
    </location>
</feature>
<keyword evidence="5 14" id="KW-1003">Cell membrane</keyword>
<keyword evidence="14" id="KW-0573">Peptidoglycan synthesis</keyword>
<keyword evidence="16" id="KW-1185">Reference proteome</keyword>
<evidence type="ECO:0000256" key="3">
    <source>
        <dbReference type="ARBA" id="ARBA00012374"/>
    </source>
</evidence>
<dbReference type="HAMAP" id="MF_01006">
    <property type="entry name" value="Undec_diphosphatase"/>
    <property type="match status" value="1"/>
</dbReference>
<protein>
    <recommendedName>
        <fullName evidence="4 14">Undecaprenyl-diphosphatase</fullName>
        <ecNumber evidence="3 14">3.6.1.27</ecNumber>
    </recommendedName>
    <alternativeName>
        <fullName evidence="12 14">Bacitracin resistance protein</fullName>
    </alternativeName>
    <alternativeName>
        <fullName evidence="11 14">Undecaprenyl pyrophosphate phosphatase</fullName>
    </alternativeName>
</protein>
<evidence type="ECO:0000256" key="4">
    <source>
        <dbReference type="ARBA" id="ARBA00021581"/>
    </source>
</evidence>
<evidence type="ECO:0000256" key="11">
    <source>
        <dbReference type="ARBA" id="ARBA00032707"/>
    </source>
</evidence>
<evidence type="ECO:0000256" key="6">
    <source>
        <dbReference type="ARBA" id="ARBA00022692"/>
    </source>
</evidence>
<comment type="function">
    <text evidence="14">Catalyzes the dephosphorylation of undecaprenyl diphosphate (UPP). Confers resistance to bacitracin.</text>
</comment>
<feature type="transmembrane region" description="Helical" evidence="14">
    <location>
        <begin position="213"/>
        <end position="236"/>
    </location>
</feature>
<evidence type="ECO:0000313" key="16">
    <source>
        <dbReference type="Proteomes" id="UP000315252"/>
    </source>
</evidence>
<keyword evidence="8 14" id="KW-1133">Transmembrane helix</keyword>
<dbReference type="EC" id="3.6.1.27" evidence="3 14"/>
<dbReference type="GO" id="GO:0046677">
    <property type="term" value="P:response to antibiotic"/>
    <property type="evidence" value="ECO:0007669"/>
    <property type="project" value="UniProtKB-UniRule"/>
</dbReference>
<evidence type="ECO:0000313" key="15">
    <source>
        <dbReference type="EMBL" id="TQV78422.1"/>
    </source>
</evidence>
<evidence type="ECO:0000256" key="9">
    <source>
        <dbReference type="ARBA" id="ARBA00023136"/>
    </source>
</evidence>
<evidence type="ECO:0000256" key="10">
    <source>
        <dbReference type="ARBA" id="ARBA00023251"/>
    </source>
</evidence>
<feature type="transmembrane region" description="Helical" evidence="14">
    <location>
        <begin position="182"/>
        <end position="201"/>
    </location>
</feature>
<evidence type="ECO:0000256" key="12">
    <source>
        <dbReference type="ARBA" id="ARBA00032932"/>
    </source>
</evidence>
<feature type="transmembrane region" description="Helical" evidence="14">
    <location>
        <begin position="242"/>
        <end position="263"/>
    </location>
</feature>
<evidence type="ECO:0000256" key="14">
    <source>
        <dbReference type="HAMAP-Rule" id="MF_01006"/>
    </source>
</evidence>
<name>A0A545TMG9_9PROT</name>
<keyword evidence="7 14" id="KW-0378">Hydrolase</keyword>
<dbReference type="GO" id="GO:0071555">
    <property type="term" value="P:cell wall organization"/>
    <property type="evidence" value="ECO:0007669"/>
    <property type="project" value="UniProtKB-KW"/>
</dbReference>
<keyword evidence="14" id="KW-0133">Cell shape</keyword>
<dbReference type="Pfam" id="PF02673">
    <property type="entry name" value="BacA"/>
    <property type="match status" value="1"/>
</dbReference>
<keyword evidence="6 14" id="KW-0812">Transmembrane</keyword>
<keyword evidence="9 14" id="KW-0472">Membrane</keyword>
<evidence type="ECO:0000256" key="7">
    <source>
        <dbReference type="ARBA" id="ARBA00022801"/>
    </source>
</evidence>
<evidence type="ECO:0000256" key="2">
    <source>
        <dbReference type="ARBA" id="ARBA00010621"/>
    </source>
</evidence>
<dbReference type="Proteomes" id="UP000315252">
    <property type="component" value="Unassembled WGS sequence"/>
</dbReference>
<dbReference type="GO" id="GO:0009252">
    <property type="term" value="P:peptidoglycan biosynthetic process"/>
    <property type="evidence" value="ECO:0007669"/>
    <property type="project" value="UniProtKB-KW"/>
</dbReference>
<comment type="subcellular location">
    <subcellularLocation>
        <location evidence="1 14">Cell membrane</location>
        <topology evidence="1 14">Multi-pass membrane protein</topology>
    </subcellularLocation>
</comment>
<evidence type="ECO:0000256" key="5">
    <source>
        <dbReference type="ARBA" id="ARBA00022475"/>
    </source>
</evidence>
<dbReference type="OrthoDB" id="9808289at2"/>
<proteinExistence type="inferred from homology"/>
<evidence type="ECO:0000256" key="13">
    <source>
        <dbReference type="ARBA" id="ARBA00047594"/>
    </source>
</evidence>